<keyword evidence="1" id="KW-0812">Transmembrane</keyword>
<accession>F2HHD4</accession>
<reference evidence="2 3" key="1">
    <citation type="journal article" date="2011" name="Genome Biol. Evol.">
        <title>Complete nucleomorph genome sequence of the nonphotosynthetic alga Cryptomonas paramecium reveals a core nucleomorph gene set.</title>
        <authorList>
            <person name="Tanifuji G."/>
            <person name="Onodera N.T."/>
            <person name="Wheeler T.J."/>
            <person name="Dlutek M."/>
            <person name="Donaher N."/>
            <person name="Archibald J.M."/>
        </authorList>
    </citation>
    <scope>NUCLEOTIDE SEQUENCE [LARGE SCALE GENOMIC DNA]</scope>
    <source>
        <strain evidence="2 3">CCAP977/2A</strain>
    </source>
</reference>
<dbReference type="RefSeq" id="XP_003239628.1">
    <property type="nucleotide sequence ID" value="XM_003239580.1"/>
</dbReference>
<organism evidence="2 3">
    <name type="scientific">Cryptomonas paramaecium</name>
    <dbReference type="NCBI Taxonomy" id="2898"/>
    <lineage>
        <taxon>Eukaryota</taxon>
        <taxon>Cryptophyceae</taxon>
        <taxon>Cryptomonadales</taxon>
        <taxon>Cryptomonadaceae</taxon>
        <taxon>Cryptomonas</taxon>
    </lineage>
</organism>
<feature type="transmembrane region" description="Helical" evidence="1">
    <location>
        <begin position="162"/>
        <end position="181"/>
    </location>
</feature>
<feature type="transmembrane region" description="Helical" evidence="1">
    <location>
        <begin position="132"/>
        <end position="150"/>
    </location>
</feature>
<geneLocation type="nucleomorph" evidence="2"/>
<sequence length="204" mass="25137">MHIVKQGVSVFIRNNFIVNMLFINFARFLLIFFQIFKYISNFVKKTFKKIGQKAKHYIDFFYQDFPLKWLSETTDVLIWFENFIILGLMCFFFLLMIIFNIRKCIVLLKNMCPGCLVFQIFHKKNFLTTIRFFFFQIIIHLIFFTRIFLIHQENEFNIRKNFFFYQLSVCLFLMLDSYRLSLYAKFHIKKKTLKFCMFILLKKY</sequence>
<dbReference type="Proteomes" id="UP000243423">
    <property type="component" value="Nucleomorph 1"/>
</dbReference>
<keyword evidence="1" id="KW-0472">Membrane</keyword>
<evidence type="ECO:0000313" key="2">
    <source>
        <dbReference type="EMBL" id="AEA38730.1"/>
    </source>
</evidence>
<feature type="transmembrane region" description="Helical" evidence="1">
    <location>
        <begin position="21"/>
        <end position="39"/>
    </location>
</feature>
<dbReference type="GeneID" id="10446935"/>
<proteinExistence type="predicted"/>
<dbReference type="EMBL" id="CP002172">
    <property type="protein sequence ID" value="AEA38730.1"/>
    <property type="molecule type" value="Genomic_DNA"/>
</dbReference>
<gene>
    <name evidence="2" type="ORF">CPARA_1gp072</name>
</gene>
<evidence type="ECO:0000256" key="1">
    <source>
        <dbReference type="SAM" id="Phobius"/>
    </source>
</evidence>
<dbReference type="AlphaFoldDB" id="F2HHD4"/>
<evidence type="ECO:0008006" key="4">
    <source>
        <dbReference type="Google" id="ProtNLM"/>
    </source>
</evidence>
<name>F2HHD4_9CRYP</name>
<feature type="transmembrane region" description="Helical" evidence="1">
    <location>
        <begin position="76"/>
        <end position="101"/>
    </location>
</feature>
<keyword evidence="1" id="KW-1133">Transmembrane helix</keyword>
<protein>
    <recommendedName>
        <fullName evidence="4">Transmembrane protein</fullName>
    </recommendedName>
</protein>
<keyword evidence="2" id="KW-0542">Nucleomorph</keyword>
<evidence type="ECO:0000313" key="3">
    <source>
        <dbReference type="Proteomes" id="UP000243423"/>
    </source>
</evidence>